<dbReference type="InterPro" id="IPR052360">
    <property type="entry name" value="Transcr_Regulatory_Proteins"/>
</dbReference>
<dbReference type="EMBL" id="KN880431">
    <property type="protein sequence ID" value="KIY74389.1"/>
    <property type="molecule type" value="Genomic_DNA"/>
</dbReference>
<feature type="region of interest" description="Disordered" evidence="7">
    <location>
        <begin position="43"/>
        <end position="114"/>
    </location>
</feature>
<dbReference type="Proteomes" id="UP000054007">
    <property type="component" value="Unassembled WGS sequence"/>
</dbReference>
<evidence type="ECO:0000256" key="2">
    <source>
        <dbReference type="ARBA" id="ARBA00022833"/>
    </source>
</evidence>
<proteinExistence type="predicted"/>
<keyword evidence="4" id="KW-0238">DNA-binding</keyword>
<reference evidence="9 10" key="1">
    <citation type="journal article" date="2015" name="Fungal Genet. Biol.">
        <title>Evolution of novel wood decay mechanisms in Agaricales revealed by the genome sequences of Fistulina hepatica and Cylindrobasidium torrendii.</title>
        <authorList>
            <person name="Floudas D."/>
            <person name="Held B.W."/>
            <person name="Riley R."/>
            <person name="Nagy L.G."/>
            <person name="Koehler G."/>
            <person name="Ransdell A.S."/>
            <person name="Younus H."/>
            <person name="Chow J."/>
            <person name="Chiniquy J."/>
            <person name="Lipzen A."/>
            <person name="Tritt A."/>
            <person name="Sun H."/>
            <person name="Haridas S."/>
            <person name="LaButti K."/>
            <person name="Ohm R.A."/>
            <person name="Kues U."/>
            <person name="Blanchette R.A."/>
            <person name="Grigoriev I.V."/>
            <person name="Minto R.E."/>
            <person name="Hibbett D.S."/>
        </authorList>
    </citation>
    <scope>NUCLEOTIDE SEQUENCE [LARGE SCALE GENOMIC DNA]</scope>
    <source>
        <strain evidence="9 10">FP15055 ss-10</strain>
    </source>
</reference>
<dbReference type="STRING" id="1314674.A0A0D7BW27"/>
<keyword evidence="3" id="KW-0805">Transcription regulation</keyword>
<evidence type="ECO:0000256" key="4">
    <source>
        <dbReference type="ARBA" id="ARBA00023125"/>
    </source>
</evidence>
<dbReference type="OrthoDB" id="5419315at2759"/>
<dbReference type="CDD" id="cd00067">
    <property type="entry name" value="GAL4"/>
    <property type="match status" value="1"/>
</dbReference>
<feature type="domain" description="Zn(2)-C6 fungal-type" evidence="8">
    <location>
        <begin position="14"/>
        <end position="44"/>
    </location>
</feature>
<dbReference type="PANTHER" id="PTHR36206:SF12">
    <property type="entry name" value="ASPERCRYPTIN BIOSYNTHESIS CLUSTER-SPECIFIC TRANSCRIPTION REGULATOR ATNN-RELATED"/>
    <property type="match status" value="1"/>
</dbReference>
<name>A0A0D7BW27_9AGAR</name>
<evidence type="ECO:0000313" key="10">
    <source>
        <dbReference type="Proteomes" id="UP000054007"/>
    </source>
</evidence>
<gene>
    <name evidence="9" type="ORF">CYLTODRAFT_4091</name>
</gene>
<dbReference type="InterPro" id="IPR001138">
    <property type="entry name" value="Zn2Cys6_DnaBD"/>
</dbReference>
<dbReference type="GO" id="GO:0003677">
    <property type="term" value="F:DNA binding"/>
    <property type="evidence" value="ECO:0007669"/>
    <property type="project" value="UniProtKB-KW"/>
</dbReference>
<evidence type="ECO:0000256" key="3">
    <source>
        <dbReference type="ARBA" id="ARBA00023015"/>
    </source>
</evidence>
<organism evidence="9 10">
    <name type="scientific">Cylindrobasidium torrendii FP15055 ss-10</name>
    <dbReference type="NCBI Taxonomy" id="1314674"/>
    <lineage>
        <taxon>Eukaryota</taxon>
        <taxon>Fungi</taxon>
        <taxon>Dikarya</taxon>
        <taxon>Basidiomycota</taxon>
        <taxon>Agaricomycotina</taxon>
        <taxon>Agaricomycetes</taxon>
        <taxon>Agaricomycetidae</taxon>
        <taxon>Agaricales</taxon>
        <taxon>Marasmiineae</taxon>
        <taxon>Physalacriaceae</taxon>
        <taxon>Cylindrobasidium</taxon>
    </lineage>
</organism>
<evidence type="ECO:0000256" key="1">
    <source>
        <dbReference type="ARBA" id="ARBA00022723"/>
    </source>
</evidence>
<evidence type="ECO:0000313" key="9">
    <source>
        <dbReference type="EMBL" id="KIY74389.1"/>
    </source>
</evidence>
<dbReference type="PROSITE" id="PS50048">
    <property type="entry name" value="ZN2_CY6_FUNGAL_2"/>
    <property type="match status" value="1"/>
</dbReference>
<accession>A0A0D7BW27</accession>
<dbReference type="Pfam" id="PF00172">
    <property type="entry name" value="Zn_clus"/>
    <property type="match status" value="1"/>
</dbReference>
<evidence type="ECO:0000256" key="6">
    <source>
        <dbReference type="ARBA" id="ARBA00023242"/>
    </source>
</evidence>
<dbReference type="GO" id="GO:0000981">
    <property type="term" value="F:DNA-binding transcription factor activity, RNA polymerase II-specific"/>
    <property type="evidence" value="ECO:0007669"/>
    <property type="project" value="InterPro"/>
</dbReference>
<dbReference type="GO" id="GO:0008270">
    <property type="term" value="F:zinc ion binding"/>
    <property type="evidence" value="ECO:0007669"/>
    <property type="project" value="InterPro"/>
</dbReference>
<dbReference type="InterPro" id="IPR036864">
    <property type="entry name" value="Zn2-C6_fun-type_DNA-bd_sf"/>
</dbReference>
<protein>
    <recommendedName>
        <fullName evidence="8">Zn(2)-C6 fungal-type domain-containing protein</fullName>
    </recommendedName>
</protein>
<keyword evidence="6" id="KW-0539">Nucleus</keyword>
<feature type="region of interest" description="Disordered" evidence="7">
    <location>
        <begin position="141"/>
        <end position="160"/>
    </location>
</feature>
<evidence type="ECO:0000259" key="8">
    <source>
        <dbReference type="PROSITE" id="PS50048"/>
    </source>
</evidence>
<feature type="compositionally biased region" description="Polar residues" evidence="7">
    <location>
        <begin position="69"/>
        <end position="80"/>
    </location>
</feature>
<keyword evidence="1" id="KW-0479">Metal-binding</keyword>
<evidence type="ECO:0000256" key="7">
    <source>
        <dbReference type="SAM" id="MobiDB-lite"/>
    </source>
</evidence>
<dbReference type="PANTHER" id="PTHR36206">
    <property type="entry name" value="ASPERCRYPTIN BIOSYNTHESIS CLUSTER-SPECIFIC TRANSCRIPTION REGULATOR ATNN-RELATED"/>
    <property type="match status" value="1"/>
</dbReference>
<feature type="compositionally biased region" description="Basic and acidic residues" evidence="7">
    <location>
        <begin position="59"/>
        <end position="68"/>
    </location>
</feature>
<dbReference type="Gene3D" id="4.10.240.10">
    <property type="entry name" value="Zn(2)-C6 fungal-type DNA-binding domain"/>
    <property type="match status" value="1"/>
</dbReference>
<dbReference type="PROSITE" id="PS00463">
    <property type="entry name" value="ZN2_CY6_FUNGAL_1"/>
    <property type="match status" value="1"/>
</dbReference>
<keyword evidence="10" id="KW-1185">Reference proteome</keyword>
<keyword evidence="2" id="KW-0862">Zinc</keyword>
<dbReference type="SMART" id="SM00066">
    <property type="entry name" value="GAL4"/>
    <property type="match status" value="1"/>
</dbReference>
<evidence type="ECO:0000256" key="5">
    <source>
        <dbReference type="ARBA" id="ARBA00023163"/>
    </source>
</evidence>
<feature type="compositionally biased region" description="Polar residues" evidence="7">
    <location>
        <begin position="141"/>
        <end position="152"/>
    </location>
</feature>
<keyword evidence="5" id="KW-0804">Transcription</keyword>
<sequence length="160" mass="18006">MQRKRPKYTRSKTGCLTCRVKKIKCDETKPGCIRCAHGQRECTWPETAAPPRKKQPARRHSEAFDDRATASSVSDESSPSLRALTPPHRLEPESTLLPPLMPPARRNTDSTVLQLPPVMAPEAEYRRPSLYVLLPHSSPYSVYTQKSTTQSEAPVWPAEL</sequence>
<dbReference type="SUPFAM" id="SSF57701">
    <property type="entry name" value="Zn2/Cys6 DNA-binding domain"/>
    <property type="match status" value="1"/>
</dbReference>
<dbReference type="AlphaFoldDB" id="A0A0D7BW27"/>